<proteinExistence type="inferred from homology"/>
<dbReference type="InterPro" id="IPR003439">
    <property type="entry name" value="ABC_transporter-like_ATP-bd"/>
</dbReference>
<evidence type="ECO:0000256" key="12">
    <source>
        <dbReference type="ARBA" id="ARBA00023136"/>
    </source>
</evidence>
<dbReference type="GO" id="GO:0005524">
    <property type="term" value="F:ATP binding"/>
    <property type="evidence" value="ECO:0007669"/>
    <property type="project" value="UniProtKB-KW"/>
</dbReference>
<evidence type="ECO:0000313" key="16">
    <source>
        <dbReference type="EMBL" id="MBW9054123.1"/>
    </source>
</evidence>
<feature type="transmembrane region" description="Helical" evidence="13">
    <location>
        <begin position="58"/>
        <end position="77"/>
    </location>
</feature>
<dbReference type="CDD" id="cd18562">
    <property type="entry name" value="ABC_6TM_NdvA_beta-glucan_exporter_like"/>
    <property type="match status" value="1"/>
</dbReference>
<dbReference type="PANTHER" id="PTHR43394">
    <property type="entry name" value="ATP-DEPENDENT PERMEASE MDL1, MITOCHONDRIAL"/>
    <property type="match status" value="1"/>
</dbReference>
<protein>
    <submittedName>
        <fullName evidence="16">Glucan ABC transporter ATP-binding protein/ permease</fullName>
    </submittedName>
</protein>
<feature type="transmembrane region" description="Helical" evidence="13">
    <location>
        <begin position="158"/>
        <end position="177"/>
    </location>
</feature>
<evidence type="ECO:0000256" key="6">
    <source>
        <dbReference type="ARBA" id="ARBA00022597"/>
    </source>
</evidence>
<evidence type="ECO:0000256" key="11">
    <source>
        <dbReference type="ARBA" id="ARBA00022989"/>
    </source>
</evidence>
<feature type="domain" description="ABC transmembrane type-1" evidence="15">
    <location>
        <begin position="23"/>
        <end position="301"/>
    </location>
</feature>
<dbReference type="PROSITE" id="PS50893">
    <property type="entry name" value="ABC_TRANSPORTER_2"/>
    <property type="match status" value="1"/>
</dbReference>
<accession>A0ABS7GVZ7</accession>
<feature type="transmembrane region" description="Helical" evidence="13">
    <location>
        <begin position="248"/>
        <end position="266"/>
    </location>
</feature>
<dbReference type="SMART" id="SM00382">
    <property type="entry name" value="AAA"/>
    <property type="match status" value="1"/>
</dbReference>
<feature type="transmembrane region" description="Helical" evidence="13">
    <location>
        <begin position="272"/>
        <end position="291"/>
    </location>
</feature>
<organism evidence="16 17">
    <name type="scientific">Rhizobium mesosinicum</name>
    <dbReference type="NCBI Taxonomy" id="335017"/>
    <lineage>
        <taxon>Bacteria</taxon>
        <taxon>Pseudomonadati</taxon>
        <taxon>Pseudomonadota</taxon>
        <taxon>Alphaproteobacteria</taxon>
        <taxon>Hyphomicrobiales</taxon>
        <taxon>Rhizobiaceae</taxon>
        <taxon>Rhizobium/Agrobacterium group</taxon>
        <taxon>Rhizobium</taxon>
    </lineage>
</organism>
<dbReference type="SUPFAM" id="SSF90123">
    <property type="entry name" value="ABC transporter transmembrane region"/>
    <property type="match status" value="1"/>
</dbReference>
<dbReference type="CDD" id="cd03254">
    <property type="entry name" value="ABCC_Glucan_exporter_like"/>
    <property type="match status" value="1"/>
</dbReference>
<keyword evidence="3" id="KW-0813">Transport</keyword>
<keyword evidence="17" id="KW-1185">Reference proteome</keyword>
<comment type="similarity">
    <text evidence="2">Belongs to the ABC transporter superfamily.</text>
</comment>
<dbReference type="InterPro" id="IPR005896">
    <property type="entry name" value="NdvA"/>
</dbReference>
<evidence type="ECO:0000256" key="2">
    <source>
        <dbReference type="ARBA" id="ARBA00005417"/>
    </source>
</evidence>
<gene>
    <name evidence="16" type="ORF">JNB85_17070</name>
</gene>
<keyword evidence="4" id="KW-1003">Cell membrane</keyword>
<evidence type="ECO:0000259" key="15">
    <source>
        <dbReference type="PROSITE" id="PS50929"/>
    </source>
</evidence>
<dbReference type="PROSITE" id="PS00211">
    <property type="entry name" value="ABC_TRANSPORTER_1"/>
    <property type="match status" value="1"/>
</dbReference>
<dbReference type="PANTHER" id="PTHR43394:SF1">
    <property type="entry name" value="ATP-BINDING CASSETTE SUB-FAMILY B MEMBER 10, MITOCHONDRIAL"/>
    <property type="match status" value="1"/>
</dbReference>
<dbReference type="Pfam" id="PF00005">
    <property type="entry name" value="ABC_tran"/>
    <property type="match status" value="1"/>
</dbReference>
<dbReference type="Gene3D" id="3.40.50.300">
    <property type="entry name" value="P-loop containing nucleotide triphosphate hydrolases"/>
    <property type="match status" value="1"/>
</dbReference>
<dbReference type="InterPro" id="IPR003593">
    <property type="entry name" value="AAA+_ATPase"/>
</dbReference>
<dbReference type="PROSITE" id="PS50929">
    <property type="entry name" value="ABC_TM1F"/>
    <property type="match status" value="1"/>
</dbReference>
<keyword evidence="12 13" id="KW-0472">Membrane</keyword>
<evidence type="ECO:0000259" key="14">
    <source>
        <dbReference type="PROSITE" id="PS50893"/>
    </source>
</evidence>
<dbReference type="InterPro" id="IPR027417">
    <property type="entry name" value="P-loop_NTPase"/>
</dbReference>
<evidence type="ECO:0000256" key="10">
    <source>
        <dbReference type="ARBA" id="ARBA00022967"/>
    </source>
</evidence>
<dbReference type="NCBIfam" id="TIGR01192">
    <property type="entry name" value="chvA"/>
    <property type="match status" value="1"/>
</dbReference>
<dbReference type="InterPro" id="IPR017871">
    <property type="entry name" value="ABC_transporter-like_CS"/>
</dbReference>
<comment type="subcellular location">
    <subcellularLocation>
        <location evidence="1">Cell membrane</location>
        <topology evidence="1">Multi-pass membrane protein</topology>
    </subcellularLocation>
</comment>
<keyword evidence="8" id="KW-0547">Nucleotide-binding</keyword>
<evidence type="ECO:0000256" key="4">
    <source>
        <dbReference type="ARBA" id="ARBA00022475"/>
    </source>
</evidence>
<dbReference type="InterPro" id="IPR011527">
    <property type="entry name" value="ABC1_TM_dom"/>
</dbReference>
<dbReference type="RefSeq" id="WP_183749795.1">
    <property type="nucleotide sequence ID" value="NZ_JAEUAK010000006.1"/>
</dbReference>
<reference evidence="16 17" key="1">
    <citation type="journal article" date="2021" name="MBio">
        <title>Poor Competitiveness of Bradyrhizobium in Pigeon Pea Root Colonization in Indian Soils.</title>
        <authorList>
            <person name="Chalasani D."/>
            <person name="Basu A."/>
            <person name="Pullabhotla S.V.S.R.N."/>
            <person name="Jorrin B."/>
            <person name="Neal A.L."/>
            <person name="Poole P.S."/>
            <person name="Podile A.R."/>
            <person name="Tkacz A."/>
        </authorList>
    </citation>
    <scope>NUCLEOTIDE SEQUENCE [LARGE SCALE GENOMIC DNA]</scope>
    <source>
        <strain evidence="16 17">HU56</strain>
    </source>
</reference>
<dbReference type="NCBIfam" id="NF010178">
    <property type="entry name" value="PRK13657.1"/>
    <property type="match status" value="1"/>
</dbReference>
<comment type="caution">
    <text evidence="16">The sequence shown here is derived from an EMBL/GenBank/DDBJ whole genome shotgun (WGS) entry which is preliminary data.</text>
</comment>
<keyword evidence="11 13" id="KW-1133">Transmembrane helix</keyword>
<dbReference type="InterPro" id="IPR039421">
    <property type="entry name" value="Type_1_exporter"/>
</dbReference>
<evidence type="ECO:0000256" key="8">
    <source>
        <dbReference type="ARBA" id="ARBA00022741"/>
    </source>
</evidence>
<evidence type="ECO:0000256" key="3">
    <source>
        <dbReference type="ARBA" id="ARBA00022448"/>
    </source>
</evidence>
<dbReference type="Proteomes" id="UP000717752">
    <property type="component" value="Unassembled WGS sequence"/>
</dbReference>
<evidence type="ECO:0000256" key="9">
    <source>
        <dbReference type="ARBA" id="ARBA00022840"/>
    </source>
</evidence>
<dbReference type="SUPFAM" id="SSF52540">
    <property type="entry name" value="P-loop containing nucleoside triphosphate hydrolases"/>
    <property type="match status" value="1"/>
</dbReference>
<sequence>MSLFKVYARALRYLGAYKLRVSLVVIANIVLAAITIAEPILFGRIIDAISGKGEVKPILMMWAAFAVFNTIAFVLVAREADRLAHGRRATLLTEAFGRIISMPLSWHHQRGTSNALHTLLRACETLFGLWLEFMRNHLSTAIALGLLIPTAISMDYRLSAVLIVLGIAYWLIGRVVMSRTKDGQASVENHYHTVFGHVSDSISNVSVLHSYNRIEAETHALKSFADRLLQAQYPVLDWWALASALNRMASTIAMMIVLVIGTVLVQNGELRVGDVIAFIGFANLLIARLDLMRQFATQIFEARSKLEDFYNLEDSVREREEPAGNGEIKDVKGDIEFDDVSFGFANSSQGLHNVSFKVKAGQTVAIVGPTGAGKTTLVNLLQRVYDPQGGRILVDGHDISKVTRKSLRRYIATVFQDAGLLNRSISDNIRLGRENASEEDMRRAAEAAAAADFIENRDEQYDTHVGERGNKLSGGERQRIAIARAILKDAPILVLDEATSALDVETEARVKAAIDNLRQNRTTFIIAHRLSTVREADMVLFLDNGRIVENGSFDELSHSNGRFAALLRASGILTDDEVRKAHATEAA</sequence>
<keyword evidence="6" id="KW-0762">Sugar transport</keyword>
<keyword evidence="7 13" id="KW-0812">Transmembrane</keyword>
<feature type="domain" description="ABC transporter" evidence="14">
    <location>
        <begin position="335"/>
        <end position="569"/>
    </location>
</feature>
<dbReference type="InterPro" id="IPR036640">
    <property type="entry name" value="ABC1_TM_sf"/>
</dbReference>
<dbReference type="Pfam" id="PF00664">
    <property type="entry name" value="ABC_membrane"/>
    <property type="match status" value="1"/>
</dbReference>
<evidence type="ECO:0000256" key="5">
    <source>
        <dbReference type="ARBA" id="ARBA00022519"/>
    </source>
</evidence>
<evidence type="ECO:0000256" key="13">
    <source>
        <dbReference type="SAM" id="Phobius"/>
    </source>
</evidence>
<dbReference type="EMBL" id="JAEUAK010000006">
    <property type="protein sequence ID" value="MBW9054123.1"/>
    <property type="molecule type" value="Genomic_DNA"/>
</dbReference>
<dbReference type="Gene3D" id="1.20.1560.10">
    <property type="entry name" value="ABC transporter type 1, transmembrane domain"/>
    <property type="match status" value="1"/>
</dbReference>
<evidence type="ECO:0000256" key="7">
    <source>
        <dbReference type="ARBA" id="ARBA00022692"/>
    </source>
</evidence>
<evidence type="ECO:0000313" key="17">
    <source>
        <dbReference type="Proteomes" id="UP000717752"/>
    </source>
</evidence>
<keyword evidence="9 16" id="KW-0067">ATP-binding</keyword>
<feature type="transmembrane region" description="Helical" evidence="13">
    <location>
        <begin position="21"/>
        <end position="46"/>
    </location>
</feature>
<name>A0ABS7GVZ7_9HYPH</name>
<keyword evidence="5" id="KW-0997">Cell inner membrane</keyword>
<keyword evidence="10" id="KW-1278">Translocase</keyword>
<evidence type="ECO:0000256" key="1">
    <source>
        <dbReference type="ARBA" id="ARBA00004651"/>
    </source>
</evidence>